<sequence length="177" mass="19914">MEKIRFSRWLLAPVSTFALWRRMTLWEVTSYTMALGCERDRLLARADLHERFGWNWRRKTPAARARDAAHGRPHPRHRRHHLTPGSAVGRTPSPAAPADPRQRQGQGTAHLRGATDRGAHTHRTVAGQGVDRGPHPYSGARLAAGQRPHAARRVEGRTRRRPPAALRGRCGGRRHDG</sequence>
<dbReference type="RefSeq" id="WP_369189321.1">
    <property type="nucleotide sequence ID" value="NZ_CP163431.1"/>
</dbReference>
<feature type="compositionally biased region" description="Basic residues" evidence="1">
    <location>
        <begin position="71"/>
        <end position="82"/>
    </location>
</feature>
<gene>
    <name evidence="2" type="ORF">AB5J58_26125</name>
</gene>
<feature type="region of interest" description="Disordered" evidence="1">
    <location>
        <begin position="60"/>
        <end position="177"/>
    </location>
</feature>
<organism evidence="2">
    <name type="scientific">Streptomyces sp. R08</name>
    <dbReference type="NCBI Taxonomy" id="3238624"/>
    <lineage>
        <taxon>Bacteria</taxon>
        <taxon>Bacillati</taxon>
        <taxon>Actinomycetota</taxon>
        <taxon>Actinomycetes</taxon>
        <taxon>Kitasatosporales</taxon>
        <taxon>Streptomycetaceae</taxon>
        <taxon>Streptomyces</taxon>
    </lineage>
</organism>
<dbReference type="AlphaFoldDB" id="A0AB39MEF5"/>
<evidence type="ECO:0000256" key="1">
    <source>
        <dbReference type="SAM" id="MobiDB-lite"/>
    </source>
</evidence>
<reference evidence="2" key="1">
    <citation type="submission" date="2024-07" db="EMBL/GenBank/DDBJ databases">
        <authorList>
            <person name="Yu S.T."/>
        </authorList>
    </citation>
    <scope>NUCLEOTIDE SEQUENCE</scope>
    <source>
        <strain evidence="2">R08</strain>
    </source>
</reference>
<accession>A0AB39MEF5</accession>
<protein>
    <submittedName>
        <fullName evidence="2">Uncharacterized protein</fullName>
    </submittedName>
</protein>
<evidence type="ECO:0000313" key="2">
    <source>
        <dbReference type="EMBL" id="XDQ03417.1"/>
    </source>
</evidence>
<proteinExistence type="predicted"/>
<dbReference type="EMBL" id="CP163431">
    <property type="protein sequence ID" value="XDQ03417.1"/>
    <property type="molecule type" value="Genomic_DNA"/>
</dbReference>
<name>A0AB39MEF5_9ACTN</name>